<name>A0A5A5TAJ2_9CHLR</name>
<organism evidence="2 3">
    <name type="scientific">Dictyobacter arantiisoli</name>
    <dbReference type="NCBI Taxonomy" id="2014874"/>
    <lineage>
        <taxon>Bacteria</taxon>
        <taxon>Bacillati</taxon>
        <taxon>Chloroflexota</taxon>
        <taxon>Ktedonobacteria</taxon>
        <taxon>Ktedonobacterales</taxon>
        <taxon>Dictyobacteraceae</taxon>
        <taxon>Dictyobacter</taxon>
    </lineage>
</organism>
<dbReference type="RefSeq" id="WP_149401494.1">
    <property type="nucleotide sequence ID" value="NZ_BIXY01000025.1"/>
</dbReference>
<dbReference type="OrthoDB" id="9554226at2"/>
<keyword evidence="1" id="KW-0472">Membrane</keyword>
<comment type="caution">
    <text evidence="2">The sequence shown here is derived from an EMBL/GenBank/DDBJ whole genome shotgun (WGS) entry which is preliminary data.</text>
</comment>
<feature type="transmembrane region" description="Helical" evidence="1">
    <location>
        <begin position="12"/>
        <end position="35"/>
    </location>
</feature>
<protein>
    <submittedName>
        <fullName evidence="2">Uncharacterized protein</fullName>
    </submittedName>
</protein>
<accession>A0A5A5TAJ2</accession>
<evidence type="ECO:0000256" key="1">
    <source>
        <dbReference type="SAM" id="Phobius"/>
    </source>
</evidence>
<evidence type="ECO:0000313" key="3">
    <source>
        <dbReference type="Proteomes" id="UP000322530"/>
    </source>
</evidence>
<dbReference type="EMBL" id="BIXY01000025">
    <property type="protein sequence ID" value="GCF08511.1"/>
    <property type="molecule type" value="Genomic_DNA"/>
</dbReference>
<evidence type="ECO:0000313" key="2">
    <source>
        <dbReference type="EMBL" id="GCF08511.1"/>
    </source>
</evidence>
<gene>
    <name evidence="2" type="ORF">KDI_20750</name>
</gene>
<reference evidence="2 3" key="1">
    <citation type="submission" date="2019-01" db="EMBL/GenBank/DDBJ databases">
        <title>Draft genome sequence of Dictyobacter sp. Uno17.</title>
        <authorList>
            <person name="Wang C.M."/>
            <person name="Zheng Y."/>
            <person name="Sakai Y."/>
            <person name="Abe K."/>
            <person name="Yokota A."/>
            <person name="Yabe S."/>
        </authorList>
    </citation>
    <scope>NUCLEOTIDE SEQUENCE [LARGE SCALE GENOMIC DNA]</scope>
    <source>
        <strain evidence="2 3">Uno17</strain>
    </source>
</reference>
<sequence>MERTSYQLKPWLPYIGVIGILCLLVVLISPTILMAHANAQPQSSSQTLTAFQARGIDGELLTPTPTHLASPPVLTPTPMSFPFSLKTTPNKTAQTVAPFVGLWIAHYGSIEIKADGHAHLEARTYQWCTDPGSKPPCDSLNGNMIVDGIQEDIVFTAVKIGVAYGKIVKSTLDNTGQPVTAMLTMDDALVISDGNIFCGPQAPEGSCGA</sequence>
<keyword evidence="1" id="KW-1133">Transmembrane helix</keyword>
<keyword evidence="3" id="KW-1185">Reference proteome</keyword>
<dbReference type="AlphaFoldDB" id="A0A5A5TAJ2"/>
<proteinExistence type="predicted"/>
<keyword evidence="1" id="KW-0812">Transmembrane</keyword>
<dbReference type="Proteomes" id="UP000322530">
    <property type="component" value="Unassembled WGS sequence"/>
</dbReference>